<gene>
    <name evidence="12" type="ORF">JI435_154300</name>
</gene>
<dbReference type="KEGG" id="pno:SNOG_15430"/>
<evidence type="ECO:0000256" key="9">
    <source>
        <dbReference type="ARBA" id="ARBA00023146"/>
    </source>
</evidence>
<dbReference type="GO" id="GO:0005737">
    <property type="term" value="C:cytoplasm"/>
    <property type="evidence" value="ECO:0007669"/>
    <property type="project" value="UniProtKB-SubCell"/>
</dbReference>
<dbReference type="Gene3D" id="3.30.930.10">
    <property type="entry name" value="Bira Bifunctional Protein, Domain 2"/>
    <property type="match status" value="1"/>
</dbReference>
<evidence type="ECO:0000256" key="3">
    <source>
        <dbReference type="ARBA" id="ARBA00012841"/>
    </source>
</evidence>
<dbReference type="PRINTS" id="PR01042">
    <property type="entry name" value="TRNASYNTHASP"/>
</dbReference>
<keyword evidence="7" id="KW-0067">ATP-binding</keyword>
<comment type="similarity">
    <text evidence="2">Belongs to the class-II aminoacyl-tRNA synthetase family. Type 2 subfamily.</text>
</comment>
<evidence type="ECO:0000256" key="4">
    <source>
        <dbReference type="ARBA" id="ARBA00022490"/>
    </source>
</evidence>
<dbReference type="GO" id="GO:0004815">
    <property type="term" value="F:aspartate-tRNA ligase activity"/>
    <property type="evidence" value="ECO:0007669"/>
    <property type="project" value="UniProtKB-EC"/>
</dbReference>
<organism evidence="12 13">
    <name type="scientific">Phaeosphaeria nodorum (strain SN15 / ATCC MYA-4574 / FGSC 10173)</name>
    <name type="common">Glume blotch fungus</name>
    <name type="synonym">Parastagonospora nodorum</name>
    <dbReference type="NCBI Taxonomy" id="321614"/>
    <lineage>
        <taxon>Eukaryota</taxon>
        <taxon>Fungi</taxon>
        <taxon>Dikarya</taxon>
        <taxon>Ascomycota</taxon>
        <taxon>Pezizomycotina</taxon>
        <taxon>Dothideomycetes</taxon>
        <taxon>Pleosporomycetidae</taxon>
        <taxon>Pleosporales</taxon>
        <taxon>Pleosporineae</taxon>
        <taxon>Phaeosphaeriaceae</taxon>
        <taxon>Parastagonospora</taxon>
    </lineage>
</organism>
<dbReference type="RefSeq" id="XP_001805578.1">
    <property type="nucleotide sequence ID" value="XM_001805526.1"/>
</dbReference>
<dbReference type="EC" id="6.1.1.12" evidence="3"/>
<dbReference type="OMA" id="HEIGMPP"/>
<dbReference type="InterPro" id="IPR004364">
    <property type="entry name" value="Aa-tRNA-synt_II"/>
</dbReference>
<dbReference type="GO" id="GO:0005524">
    <property type="term" value="F:ATP binding"/>
    <property type="evidence" value="ECO:0007669"/>
    <property type="project" value="UniProtKB-KW"/>
</dbReference>
<protein>
    <recommendedName>
        <fullName evidence="3">aspartate--tRNA ligase</fullName>
        <ecNumber evidence="3">6.1.1.12</ecNumber>
    </recommendedName>
</protein>
<dbReference type="Pfam" id="PF00152">
    <property type="entry name" value="tRNA-synt_2"/>
    <property type="match status" value="1"/>
</dbReference>
<keyword evidence="13" id="KW-1185">Reference proteome</keyword>
<dbReference type="SUPFAM" id="SSF55681">
    <property type="entry name" value="Class II aaRS and biotin synthetases"/>
    <property type="match status" value="1"/>
</dbReference>
<keyword evidence="4" id="KW-0963">Cytoplasm</keyword>
<comment type="catalytic activity">
    <reaction evidence="10">
        <text>tRNA(Asp) + L-aspartate + ATP = L-aspartyl-tRNA(Asp) + AMP + diphosphate</text>
        <dbReference type="Rhea" id="RHEA:19649"/>
        <dbReference type="Rhea" id="RHEA-COMP:9660"/>
        <dbReference type="Rhea" id="RHEA-COMP:9678"/>
        <dbReference type="ChEBI" id="CHEBI:29991"/>
        <dbReference type="ChEBI" id="CHEBI:30616"/>
        <dbReference type="ChEBI" id="CHEBI:33019"/>
        <dbReference type="ChEBI" id="CHEBI:78442"/>
        <dbReference type="ChEBI" id="CHEBI:78516"/>
        <dbReference type="ChEBI" id="CHEBI:456215"/>
        <dbReference type="EC" id="6.1.1.12"/>
    </reaction>
</comment>
<evidence type="ECO:0000256" key="8">
    <source>
        <dbReference type="ARBA" id="ARBA00022917"/>
    </source>
</evidence>
<evidence type="ECO:0000259" key="11">
    <source>
        <dbReference type="PROSITE" id="PS50862"/>
    </source>
</evidence>
<keyword evidence="6" id="KW-0547">Nucleotide-binding</keyword>
<name>A0A7U2NP91_PHANO</name>
<reference evidence="13" key="1">
    <citation type="journal article" date="2021" name="BMC Genomics">
        <title>Chromosome-level genome assembly and manually-curated proteome of model necrotroph Parastagonospora nodorum Sn15 reveals a genome-wide trove of candidate effector homologs, and redundancy of virulence-related functions within an accessory chromosome.</title>
        <authorList>
            <person name="Bertazzoni S."/>
            <person name="Jones D.A.B."/>
            <person name="Phan H.T."/>
            <person name="Tan K.-C."/>
            <person name="Hane J.K."/>
        </authorList>
    </citation>
    <scope>NUCLEOTIDE SEQUENCE [LARGE SCALE GENOMIC DNA]</scope>
    <source>
        <strain evidence="13">SN15 / ATCC MYA-4574 / FGSC 10173)</strain>
    </source>
</reference>
<accession>A0A7U2NP91</accession>
<evidence type="ECO:0000313" key="12">
    <source>
        <dbReference type="EMBL" id="QRD05489.1"/>
    </source>
</evidence>
<dbReference type="PANTHER" id="PTHR43450">
    <property type="entry name" value="ASPARTYL-TRNA SYNTHETASE"/>
    <property type="match status" value="1"/>
</dbReference>
<sequence length="489" mass="55542">MSHIKNLTSGYDPHLLSDVDPMADLQYEAHGQGTVTFDARVHSILVPGQPDEIKLQLRVSRTFLTANIQVTSVKSSEWKDAKEITRESLICVTGRFEPTKRHGHYMDSQDDTLTLSRELYVTGINVIALASPDILLPQQDRFPSLEEQLNNRIIDVRHAASGVIFKLHSGMCQLIVEFLCSNGFYWIHTPRIITATIPGDNEYFHLPYFGRDAWLSQSSQHHKQMALSMDMQRVFEIGPVFRAEVKSCESSRHLTEFTVLDVGMVFQNDYHEVMELIESMLVFVFRGLQQRKQYRHLIEAFMSLYPSARDFKIGLDESGKVPRITFLEAKRILREELGFETEDDKNFTDEEEAALGRHFRTSPSWGGTDVFTIDQFPASMRQFNSQANPDVRGLSNTWDTIVRGREICSGSQRINSFNELCEAMSAGVCGPPLDPKAEKWQSYLTAFRTGMPRHGGCGLGVNRLLQGFLGLDDVREATLFPRDIGRLIP</sequence>
<dbReference type="InterPro" id="IPR004523">
    <property type="entry name" value="Asp-tRNA_synthase_2"/>
</dbReference>
<dbReference type="FunFam" id="3.30.930.10:FF:000214">
    <property type="entry name" value="Aspartate--tRNA(Asp/Asn) ligase"/>
    <property type="match status" value="1"/>
</dbReference>
<dbReference type="VEuPathDB" id="FungiDB:JI435_154300"/>
<dbReference type="PANTHER" id="PTHR43450:SF4">
    <property type="entry name" value="ASPARTATE--TRNA LIGASE"/>
    <property type="match status" value="1"/>
</dbReference>
<dbReference type="PROSITE" id="PS50862">
    <property type="entry name" value="AA_TRNA_LIGASE_II"/>
    <property type="match status" value="1"/>
</dbReference>
<dbReference type="OrthoDB" id="372395at2759"/>
<keyword evidence="5 12" id="KW-0436">Ligase</keyword>
<evidence type="ECO:0000256" key="6">
    <source>
        <dbReference type="ARBA" id="ARBA00022741"/>
    </source>
</evidence>
<keyword evidence="8" id="KW-0648">Protein biosynthesis</keyword>
<evidence type="ECO:0000256" key="5">
    <source>
        <dbReference type="ARBA" id="ARBA00022598"/>
    </source>
</evidence>
<keyword evidence="9" id="KW-0030">Aminoacyl-tRNA synthetase</keyword>
<feature type="domain" description="Aminoacyl-transfer RNA synthetases class-II family profile" evidence="11">
    <location>
        <begin position="165"/>
        <end position="489"/>
    </location>
</feature>
<dbReference type="Proteomes" id="UP000663193">
    <property type="component" value="Chromosome 18"/>
</dbReference>
<dbReference type="InterPro" id="IPR045864">
    <property type="entry name" value="aa-tRNA-synth_II/BPL/LPL"/>
</dbReference>
<evidence type="ECO:0000256" key="10">
    <source>
        <dbReference type="ARBA" id="ARBA00047904"/>
    </source>
</evidence>
<proteinExistence type="inferred from homology"/>
<evidence type="ECO:0000256" key="2">
    <source>
        <dbReference type="ARBA" id="ARBA00005312"/>
    </source>
</evidence>
<dbReference type="EMBL" id="CP069040">
    <property type="protein sequence ID" value="QRD05489.1"/>
    <property type="molecule type" value="Genomic_DNA"/>
</dbReference>
<comment type="subcellular location">
    <subcellularLocation>
        <location evidence="1">Cytoplasm</location>
    </subcellularLocation>
</comment>
<dbReference type="GO" id="GO:0006422">
    <property type="term" value="P:aspartyl-tRNA aminoacylation"/>
    <property type="evidence" value="ECO:0007669"/>
    <property type="project" value="InterPro"/>
</dbReference>
<evidence type="ECO:0000256" key="7">
    <source>
        <dbReference type="ARBA" id="ARBA00022840"/>
    </source>
</evidence>
<dbReference type="InterPro" id="IPR006195">
    <property type="entry name" value="aa-tRNA-synth_II"/>
</dbReference>
<dbReference type="AlphaFoldDB" id="A0A7U2NP91"/>
<dbReference type="InterPro" id="IPR002312">
    <property type="entry name" value="Asp/Asn-tRNA-synth_IIb"/>
</dbReference>
<evidence type="ECO:0000256" key="1">
    <source>
        <dbReference type="ARBA" id="ARBA00004496"/>
    </source>
</evidence>
<evidence type="ECO:0000313" key="13">
    <source>
        <dbReference type="Proteomes" id="UP000663193"/>
    </source>
</evidence>